<protein>
    <recommendedName>
        <fullName evidence="3">Roadblock/LAMTOR2 domain-containing protein</fullName>
    </recommendedName>
</protein>
<dbReference type="OrthoDB" id="4782at2157"/>
<evidence type="ECO:0000313" key="1">
    <source>
        <dbReference type="EMBL" id="QLH06622.1"/>
    </source>
</evidence>
<dbReference type="KEGG" id="nue:C5F50_05705"/>
<dbReference type="AlphaFoldDB" id="A0A7D5RB08"/>
<proteinExistence type="predicted"/>
<reference evidence="1 2" key="1">
    <citation type="submission" date="2018-02" db="EMBL/GenBank/DDBJ databases">
        <title>Complete genome of Nitrosopumilus ureaphilus PS0.</title>
        <authorList>
            <person name="Qin W."/>
            <person name="Zheng Y."/>
            <person name="Stahl D.A."/>
        </authorList>
    </citation>
    <scope>NUCLEOTIDE SEQUENCE [LARGE SCALE GENOMIC DNA]</scope>
    <source>
        <strain evidence="1 2">PS0</strain>
    </source>
</reference>
<dbReference type="GeneID" id="56067563"/>
<dbReference type="Pfam" id="PF20364">
    <property type="entry name" value="DUF6659"/>
    <property type="match status" value="1"/>
</dbReference>
<organism evidence="1 2">
    <name type="scientific">Nitrosopumilus ureiphilus</name>
    <dbReference type="NCBI Taxonomy" id="1470067"/>
    <lineage>
        <taxon>Archaea</taxon>
        <taxon>Nitrososphaerota</taxon>
        <taxon>Nitrososphaeria</taxon>
        <taxon>Nitrosopumilales</taxon>
        <taxon>Nitrosopumilaceae</taxon>
        <taxon>Nitrosopumilus</taxon>
    </lineage>
</organism>
<dbReference type="EMBL" id="CP026995">
    <property type="protein sequence ID" value="QLH06622.1"/>
    <property type="molecule type" value="Genomic_DNA"/>
</dbReference>
<name>A0A7D5RB08_9ARCH</name>
<dbReference type="Proteomes" id="UP000509478">
    <property type="component" value="Chromosome"/>
</dbReference>
<sequence length="126" mass="14821">MVSAKKPDLLDVVQKILNLDSKMRFAAIIDPKGNIREAIMKTGKTSLKTQHEEEHFCKQVAQRRSMRKEFDRSLGKVRYVHVEREKVSQMVIYTKRNIVYFTMEPEMPIDTKIRLITRIKKITADL</sequence>
<evidence type="ECO:0000313" key="2">
    <source>
        <dbReference type="Proteomes" id="UP000509478"/>
    </source>
</evidence>
<evidence type="ECO:0008006" key="3">
    <source>
        <dbReference type="Google" id="ProtNLM"/>
    </source>
</evidence>
<dbReference type="RefSeq" id="WP_179372722.1">
    <property type="nucleotide sequence ID" value="NZ_CP026995.1"/>
</dbReference>
<accession>A0A7D5RB08</accession>
<keyword evidence="2" id="KW-1185">Reference proteome</keyword>
<gene>
    <name evidence="1" type="ORF">C5F50_05705</name>
</gene>
<dbReference type="InterPro" id="IPR046600">
    <property type="entry name" value="DUF6659"/>
</dbReference>